<dbReference type="AlphaFoldDB" id="A0A1V0AEF0"/>
<accession>A0A1V0AEF0</accession>
<name>A0A1V0AEF0_9ACTN</name>
<dbReference type="EMBL" id="CP017717">
    <property type="protein sequence ID" value="AQZ68578.1"/>
    <property type="molecule type" value="Genomic_DNA"/>
</dbReference>
<dbReference type="KEGG" id="noa:BKM31_50240"/>
<gene>
    <name evidence="1" type="ORF">BKM31_50240</name>
</gene>
<evidence type="ECO:0000313" key="1">
    <source>
        <dbReference type="EMBL" id="AQZ68578.1"/>
    </source>
</evidence>
<evidence type="ECO:0000313" key="2">
    <source>
        <dbReference type="Proteomes" id="UP000190797"/>
    </source>
</evidence>
<organism evidence="1 2">
    <name type="scientific">[Actinomadura] parvosata subsp. kistnae</name>
    <dbReference type="NCBI Taxonomy" id="1909395"/>
    <lineage>
        <taxon>Bacteria</taxon>
        <taxon>Bacillati</taxon>
        <taxon>Actinomycetota</taxon>
        <taxon>Actinomycetes</taxon>
        <taxon>Streptosporangiales</taxon>
        <taxon>Streptosporangiaceae</taxon>
        <taxon>Nonomuraea</taxon>
    </lineage>
</organism>
<keyword evidence="2" id="KW-1185">Reference proteome</keyword>
<proteinExistence type="predicted"/>
<dbReference type="Proteomes" id="UP000190797">
    <property type="component" value="Chromosome"/>
</dbReference>
<protein>
    <submittedName>
        <fullName evidence="1">Uncharacterized protein</fullName>
    </submittedName>
</protein>
<sequence>MSLFQCYLDVRRLRPGCEDSSLALDEVLSQPFRELANHRIGAKMKVNYYDAPIDKLSVNFSAIVDLRRWSMEGFEWLQFCET</sequence>
<reference evidence="2" key="1">
    <citation type="journal article" date="2017" name="Med. Chem. Commun.">
        <title>Nonomuraea sp. ATCC 55076 harbours the largest actinomycete chromosome to date and the kistamicin biosynthetic gene cluster.</title>
        <authorList>
            <person name="Nazari B."/>
            <person name="Forneris C.C."/>
            <person name="Gibson M.I."/>
            <person name="Moon K."/>
            <person name="Schramma K.R."/>
            <person name="Seyedsayamdost M.R."/>
        </authorList>
    </citation>
    <scope>NUCLEOTIDE SEQUENCE [LARGE SCALE GENOMIC DNA]</scope>
    <source>
        <strain evidence="2">ATCC 55076</strain>
    </source>
</reference>